<keyword evidence="2" id="KW-1185">Reference proteome</keyword>
<dbReference type="EMBL" id="BSXS01012345">
    <property type="protein sequence ID" value="GMF02180.1"/>
    <property type="molecule type" value="Genomic_DNA"/>
</dbReference>
<protein>
    <submittedName>
        <fullName evidence="1">Unnamed protein product</fullName>
    </submittedName>
</protein>
<accession>A0ACB5U5X7</accession>
<comment type="caution">
    <text evidence="1">The sequence shown here is derived from an EMBL/GenBank/DDBJ whole genome shotgun (WGS) entry which is preliminary data.</text>
</comment>
<evidence type="ECO:0000313" key="2">
    <source>
        <dbReference type="Proteomes" id="UP001165064"/>
    </source>
</evidence>
<reference evidence="1" key="1">
    <citation type="submission" date="2023-04" db="EMBL/GenBank/DDBJ databases">
        <title>Ambrosiozyma monospora NBRC 10751.</title>
        <authorList>
            <person name="Ichikawa N."/>
            <person name="Sato H."/>
            <person name="Tonouchi N."/>
        </authorList>
    </citation>
    <scope>NUCLEOTIDE SEQUENCE</scope>
    <source>
        <strain evidence="1">NBRC 10751</strain>
    </source>
</reference>
<dbReference type="Proteomes" id="UP001165064">
    <property type="component" value="Unassembled WGS sequence"/>
</dbReference>
<gene>
    <name evidence="1" type="ORF">Amon02_001137800</name>
</gene>
<organism evidence="1 2">
    <name type="scientific">Ambrosiozyma monospora</name>
    <name type="common">Yeast</name>
    <name type="synonym">Endomycopsis monosporus</name>
    <dbReference type="NCBI Taxonomy" id="43982"/>
    <lineage>
        <taxon>Eukaryota</taxon>
        <taxon>Fungi</taxon>
        <taxon>Dikarya</taxon>
        <taxon>Ascomycota</taxon>
        <taxon>Saccharomycotina</taxon>
        <taxon>Pichiomycetes</taxon>
        <taxon>Pichiales</taxon>
        <taxon>Pichiaceae</taxon>
        <taxon>Ambrosiozyma</taxon>
    </lineage>
</organism>
<name>A0ACB5U5X7_AMBMO</name>
<evidence type="ECO:0000313" key="1">
    <source>
        <dbReference type="EMBL" id="GMF02180.1"/>
    </source>
</evidence>
<proteinExistence type="predicted"/>
<sequence>MVRFNFGEMARNAAYWTGFLGVIPLVLPVHYARLLINGVQSYDETKLKKELSDKAFQKFKQLMLDDEIPLDLSLKIWDIVVCQVLDLVEFMAVIENKDTHQHIDKLSTPLKVSLRMYPFVTLKTGGIIAISWGLEFKEYPRIFMPSFYLVALLELMKSKRIKFRHIEIESLVKDHNHPYEILKDYDALIDEVLLMSDDVKFNAAEVLPSTPIWGDIMTSLQLSQTASVAGIDRLTRLKEVIVIVTHLFSDETTNRIQSVLSGQRSLKLLKVEFVKLTSDEESNMVLVGELIASIPMMMMKI</sequence>